<keyword evidence="7" id="KW-0804">Transcription</keyword>
<dbReference type="GO" id="GO:0000977">
    <property type="term" value="F:RNA polymerase II transcription regulatory region sequence-specific DNA binding"/>
    <property type="evidence" value="ECO:0007669"/>
    <property type="project" value="TreeGrafter"/>
</dbReference>
<evidence type="ECO:0000313" key="11">
    <source>
        <dbReference type="EMBL" id="NXU79837.1"/>
    </source>
</evidence>
<feature type="domain" description="C2H2-type" evidence="10">
    <location>
        <begin position="14"/>
        <end position="41"/>
    </location>
</feature>
<dbReference type="FunFam" id="3.30.160.60:FF:001573">
    <property type="entry name" value="Zinc finger protein 407"/>
    <property type="match status" value="1"/>
</dbReference>
<dbReference type="SMART" id="SM00355">
    <property type="entry name" value="ZnF_C2H2"/>
    <property type="match status" value="8"/>
</dbReference>
<keyword evidence="2" id="KW-0479">Metal-binding</keyword>
<keyword evidence="8" id="KW-0539">Nucleus</keyword>
<feature type="domain" description="C2H2-type" evidence="10">
    <location>
        <begin position="244"/>
        <end position="266"/>
    </location>
</feature>
<dbReference type="EMBL" id="VZUB01038297">
    <property type="protein sequence ID" value="NXU79837.1"/>
    <property type="molecule type" value="Genomic_DNA"/>
</dbReference>
<keyword evidence="12" id="KW-1185">Reference proteome</keyword>
<dbReference type="FunFam" id="3.30.160.60:FF:000688">
    <property type="entry name" value="zinc finger protein 197 isoform X1"/>
    <property type="match status" value="1"/>
</dbReference>
<dbReference type="GO" id="GO:0008270">
    <property type="term" value="F:zinc ion binding"/>
    <property type="evidence" value="ECO:0007669"/>
    <property type="project" value="UniProtKB-KW"/>
</dbReference>
<accession>A0A7L3NLL9</accession>
<comment type="subcellular location">
    <subcellularLocation>
        <location evidence="1">Nucleus</location>
    </subcellularLocation>
</comment>
<dbReference type="Pfam" id="PF00096">
    <property type="entry name" value="zf-C2H2"/>
    <property type="match status" value="4"/>
</dbReference>
<comment type="caution">
    <text evidence="11">The sequence shown here is derived from an EMBL/GenBank/DDBJ whole genome shotgun (WGS) entry which is preliminary data.</text>
</comment>
<evidence type="ECO:0000256" key="1">
    <source>
        <dbReference type="ARBA" id="ARBA00004123"/>
    </source>
</evidence>
<feature type="domain" description="C2H2-type" evidence="10">
    <location>
        <begin position="42"/>
        <end position="69"/>
    </location>
</feature>
<dbReference type="GO" id="GO:0000981">
    <property type="term" value="F:DNA-binding transcription factor activity, RNA polymerase II-specific"/>
    <property type="evidence" value="ECO:0007669"/>
    <property type="project" value="TreeGrafter"/>
</dbReference>
<feature type="domain" description="C2H2-type" evidence="10">
    <location>
        <begin position="70"/>
        <end position="97"/>
    </location>
</feature>
<dbReference type="PANTHER" id="PTHR24381:SF393">
    <property type="entry name" value="CHROMATIN-LINKED ADAPTOR FOR MSL PROTEINS, ISOFORM B"/>
    <property type="match status" value="1"/>
</dbReference>
<dbReference type="Gene3D" id="3.30.160.60">
    <property type="entry name" value="Classic Zinc Finger"/>
    <property type="match status" value="6"/>
</dbReference>
<evidence type="ECO:0000256" key="8">
    <source>
        <dbReference type="ARBA" id="ARBA00023242"/>
    </source>
</evidence>
<evidence type="ECO:0000256" key="2">
    <source>
        <dbReference type="ARBA" id="ARBA00022723"/>
    </source>
</evidence>
<feature type="domain" description="C2H2-type" evidence="10">
    <location>
        <begin position="148"/>
        <end position="175"/>
    </location>
</feature>
<dbReference type="Proteomes" id="UP000579904">
    <property type="component" value="Unassembled WGS sequence"/>
</dbReference>
<dbReference type="OrthoDB" id="5383296at2759"/>
<keyword evidence="3" id="KW-0677">Repeat</keyword>
<dbReference type="Pfam" id="PF13909">
    <property type="entry name" value="zf-H2C2_5"/>
    <property type="match status" value="1"/>
</dbReference>
<dbReference type="InterPro" id="IPR036236">
    <property type="entry name" value="Znf_C2H2_sf"/>
</dbReference>
<evidence type="ECO:0000259" key="10">
    <source>
        <dbReference type="PROSITE" id="PS50157"/>
    </source>
</evidence>
<protein>
    <submittedName>
        <fullName evidence="11">ZN345 protein</fullName>
    </submittedName>
</protein>
<feature type="domain" description="C2H2-type" evidence="10">
    <location>
        <begin position="119"/>
        <end position="146"/>
    </location>
</feature>
<evidence type="ECO:0000256" key="5">
    <source>
        <dbReference type="ARBA" id="ARBA00022833"/>
    </source>
</evidence>
<dbReference type="PROSITE" id="PS00028">
    <property type="entry name" value="ZINC_FINGER_C2H2_1"/>
    <property type="match status" value="5"/>
</dbReference>
<evidence type="ECO:0000256" key="3">
    <source>
        <dbReference type="ARBA" id="ARBA00022737"/>
    </source>
</evidence>
<evidence type="ECO:0000256" key="4">
    <source>
        <dbReference type="ARBA" id="ARBA00022771"/>
    </source>
</evidence>
<feature type="non-terminal residue" evidence="11">
    <location>
        <position position="266"/>
    </location>
</feature>
<reference evidence="11 12" key="1">
    <citation type="submission" date="2019-09" db="EMBL/GenBank/DDBJ databases">
        <title>Bird 10,000 Genomes (B10K) Project - Family phase.</title>
        <authorList>
            <person name="Zhang G."/>
        </authorList>
    </citation>
    <scope>NUCLEOTIDE SEQUENCE [LARGE SCALE GENOMIC DNA]</scope>
    <source>
        <strain evidence="11">OUT-0002</strain>
    </source>
</reference>
<evidence type="ECO:0000256" key="6">
    <source>
        <dbReference type="ARBA" id="ARBA00023015"/>
    </source>
</evidence>
<dbReference type="AlphaFoldDB" id="A0A7L3NLL9"/>
<name>A0A7L3NLL9_9AVES</name>
<dbReference type="SUPFAM" id="SSF57667">
    <property type="entry name" value="beta-beta-alpha zinc fingers"/>
    <property type="match status" value="5"/>
</dbReference>
<dbReference type="PANTHER" id="PTHR24381">
    <property type="entry name" value="ZINC FINGER PROTEIN"/>
    <property type="match status" value="1"/>
</dbReference>
<dbReference type="FunFam" id="3.30.160.60:FF:000624">
    <property type="entry name" value="zinc finger protein 697"/>
    <property type="match status" value="1"/>
</dbReference>
<dbReference type="GO" id="GO:0005634">
    <property type="term" value="C:nucleus"/>
    <property type="evidence" value="ECO:0007669"/>
    <property type="project" value="UniProtKB-SubCell"/>
</dbReference>
<proteinExistence type="predicted"/>
<keyword evidence="4 9" id="KW-0863">Zinc-finger</keyword>
<sequence>FVHHLKGHKERPPYQCPQCDYSCISISYLLNHMYWHAGYKLYQCRFCTFFSLYFASMVRHSHIHTGAKPYPCEFCQSAFATMAGLKRHRRLHAGQEMCQGQQLDFVGGGKKAQRPLRSYTCDECNAVFYTRGHLSFHKKFHEHQPSFYQCVECDYTTYILSNLKLHVRTHTGEKPHSCSVCHKKFRTSSHLKRHRITHFNTVHFNYKETQLPFKIYSCEECGYSTAHNGNLKPHLRIHTGEKPFKCSQCLLAFRTSSHLKRHFLTH</sequence>
<organism evidence="11 12">
    <name type="scientific">Oreotrochilus melanogaster</name>
    <dbReference type="NCBI Taxonomy" id="689266"/>
    <lineage>
        <taxon>Eukaryota</taxon>
        <taxon>Metazoa</taxon>
        <taxon>Chordata</taxon>
        <taxon>Craniata</taxon>
        <taxon>Vertebrata</taxon>
        <taxon>Euteleostomi</taxon>
        <taxon>Archelosauria</taxon>
        <taxon>Archosauria</taxon>
        <taxon>Dinosauria</taxon>
        <taxon>Saurischia</taxon>
        <taxon>Theropoda</taxon>
        <taxon>Coelurosauria</taxon>
        <taxon>Aves</taxon>
        <taxon>Neognathae</taxon>
        <taxon>Neoaves</taxon>
        <taxon>Strisores</taxon>
        <taxon>Apodiformes</taxon>
        <taxon>Trochilidae</taxon>
        <taxon>Oreotrochilus</taxon>
    </lineage>
</organism>
<feature type="domain" description="C2H2-type" evidence="10">
    <location>
        <begin position="216"/>
        <end position="243"/>
    </location>
</feature>
<evidence type="ECO:0000256" key="9">
    <source>
        <dbReference type="PROSITE-ProRule" id="PRU00042"/>
    </source>
</evidence>
<gene>
    <name evidence="11" type="primary">Znf345_1</name>
    <name evidence="11" type="ORF">OREMEL_R01296</name>
</gene>
<evidence type="ECO:0000256" key="7">
    <source>
        <dbReference type="ARBA" id="ARBA00023163"/>
    </source>
</evidence>
<evidence type="ECO:0000313" key="12">
    <source>
        <dbReference type="Proteomes" id="UP000579904"/>
    </source>
</evidence>
<dbReference type="InterPro" id="IPR013087">
    <property type="entry name" value="Znf_C2H2_type"/>
</dbReference>
<feature type="domain" description="C2H2-type" evidence="10">
    <location>
        <begin position="176"/>
        <end position="198"/>
    </location>
</feature>
<keyword evidence="6" id="KW-0805">Transcription regulation</keyword>
<dbReference type="FunFam" id="3.30.160.60:FF:000286">
    <property type="entry name" value="Zinc finger protein 770"/>
    <property type="match status" value="1"/>
</dbReference>
<dbReference type="PROSITE" id="PS50157">
    <property type="entry name" value="ZINC_FINGER_C2H2_2"/>
    <property type="match status" value="8"/>
</dbReference>
<keyword evidence="5" id="KW-0862">Zinc</keyword>
<feature type="non-terminal residue" evidence="11">
    <location>
        <position position="1"/>
    </location>
</feature>